<keyword evidence="11" id="KW-0521">NADP</keyword>
<dbReference type="GO" id="GO:0008750">
    <property type="term" value="F:proton-translocating NAD(P)+ transhydrogenase activity"/>
    <property type="evidence" value="ECO:0007669"/>
    <property type="project" value="UniProtKB-EC"/>
</dbReference>
<dbReference type="NCBIfam" id="TIGR00561">
    <property type="entry name" value="pntA"/>
    <property type="match status" value="1"/>
</dbReference>
<keyword evidence="12" id="KW-0809">Transit peptide</keyword>
<evidence type="ECO:0000256" key="13">
    <source>
        <dbReference type="ARBA" id="ARBA00022967"/>
    </source>
</evidence>
<evidence type="ECO:0000256" key="14">
    <source>
        <dbReference type="ARBA" id="ARBA00022989"/>
    </source>
</evidence>
<dbReference type="InterPro" id="IPR029035">
    <property type="entry name" value="DHS-like_NAD/FAD-binding_dom"/>
</dbReference>
<feature type="transmembrane region" description="Helical" evidence="25">
    <location>
        <begin position="529"/>
        <end position="551"/>
    </location>
</feature>
<feature type="transmembrane region" description="Helical" evidence="25">
    <location>
        <begin position="704"/>
        <end position="724"/>
    </location>
</feature>
<dbReference type="FunFam" id="3.40.50.1220:FF:000002">
    <property type="entry name" value="NAD(P) transhydrogenase subunit beta"/>
    <property type="match status" value="1"/>
</dbReference>
<dbReference type="Pfam" id="PF02233">
    <property type="entry name" value="PNTB"/>
    <property type="match status" value="1"/>
</dbReference>
<dbReference type="PANTHER" id="PTHR10160:SF19">
    <property type="entry name" value="PROTON-TRANSLOCATING NAD(P)(+) TRANSHYDROGENASE"/>
    <property type="match status" value="1"/>
</dbReference>
<evidence type="ECO:0000259" key="26">
    <source>
        <dbReference type="SMART" id="SM01002"/>
    </source>
</evidence>
<dbReference type="STRING" id="1447872.A0A1J9QAX3"/>
<keyword evidence="18 25" id="KW-0472">Membrane</keyword>
<comment type="catalytic activity">
    <reaction evidence="19">
        <text>NAD(+) + NADPH + H(+)(in) = NADH + NADP(+) + H(+)(out)</text>
        <dbReference type="Rhea" id="RHEA:47992"/>
        <dbReference type="ChEBI" id="CHEBI:15378"/>
        <dbReference type="ChEBI" id="CHEBI:57540"/>
        <dbReference type="ChEBI" id="CHEBI:57783"/>
        <dbReference type="ChEBI" id="CHEBI:57945"/>
        <dbReference type="ChEBI" id="CHEBI:58349"/>
        <dbReference type="EC" id="7.1.1.1"/>
    </reaction>
</comment>
<dbReference type="InterPro" id="IPR024605">
    <property type="entry name" value="NADP_transhyd_a_C"/>
</dbReference>
<dbReference type="InterPro" id="IPR007698">
    <property type="entry name" value="AlaDH/PNT_NAD(H)-bd"/>
</dbReference>
<dbReference type="Pfam" id="PF12769">
    <property type="entry name" value="PNTB_4TM"/>
    <property type="match status" value="1"/>
</dbReference>
<accession>A0A1J9QAX3</accession>
<evidence type="ECO:0000256" key="15">
    <source>
        <dbReference type="ARBA" id="ARBA00022990"/>
    </source>
</evidence>
<evidence type="ECO:0000256" key="8">
    <source>
        <dbReference type="ARBA" id="ARBA00022692"/>
    </source>
</evidence>
<dbReference type="Pfam" id="PF05222">
    <property type="entry name" value="AlaDh_PNT_N"/>
    <property type="match status" value="1"/>
</dbReference>
<evidence type="ECO:0000256" key="3">
    <source>
        <dbReference type="ARBA" id="ARBA00005624"/>
    </source>
</evidence>
<dbReference type="Gene3D" id="3.40.50.720">
    <property type="entry name" value="NAD(P)-binding Rossmann-like Domain"/>
    <property type="match status" value="2"/>
</dbReference>
<keyword evidence="16" id="KW-0520">NAD</keyword>
<evidence type="ECO:0000256" key="6">
    <source>
        <dbReference type="ARBA" id="ARBA00022475"/>
    </source>
</evidence>
<evidence type="ECO:0000256" key="19">
    <source>
        <dbReference type="ARBA" id="ARBA00048202"/>
    </source>
</evidence>
<evidence type="ECO:0000256" key="10">
    <source>
        <dbReference type="ARBA" id="ARBA00022792"/>
    </source>
</evidence>
<feature type="transmembrane region" description="Helical" evidence="25">
    <location>
        <begin position="648"/>
        <end position="667"/>
    </location>
</feature>
<dbReference type="PROSITE" id="PS00836">
    <property type="entry name" value="ALADH_PNT_1"/>
    <property type="match status" value="1"/>
</dbReference>
<organism evidence="28 29">
    <name type="scientific">Emergomyces pasteurianus Ep9510</name>
    <dbReference type="NCBI Taxonomy" id="1447872"/>
    <lineage>
        <taxon>Eukaryota</taxon>
        <taxon>Fungi</taxon>
        <taxon>Dikarya</taxon>
        <taxon>Ascomycota</taxon>
        <taxon>Pezizomycotina</taxon>
        <taxon>Eurotiomycetes</taxon>
        <taxon>Eurotiomycetidae</taxon>
        <taxon>Onygenales</taxon>
        <taxon>Ajellomycetaceae</taxon>
        <taxon>Emergomyces</taxon>
    </lineage>
</organism>
<feature type="domain" description="Alanine dehydrogenase/pyridine nucleotide transhydrogenase NAD(H)-binding" evidence="26">
    <location>
        <begin position="220"/>
        <end position="384"/>
    </location>
</feature>
<dbReference type="Proteomes" id="UP000182235">
    <property type="component" value="Unassembled WGS sequence"/>
</dbReference>
<dbReference type="InterPro" id="IPR026255">
    <property type="entry name" value="NADP_transhyd_a"/>
</dbReference>
<dbReference type="EMBL" id="LGRN01000069">
    <property type="protein sequence ID" value="OJD17387.1"/>
    <property type="molecule type" value="Genomic_DNA"/>
</dbReference>
<evidence type="ECO:0000256" key="20">
    <source>
        <dbReference type="ARBA" id="ARBA00054910"/>
    </source>
</evidence>
<comment type="function">
    <text evidence="20">The transhydrogenation between NADH and NADP is coupled to respiration and ATP hydrolysis and functions as a proton pump across the membrane. May play a role in reactive oxygen species (ROS) detoxification in the adrenal gland.</text>
</comment>
<comment type="subcellular location">
    <subcellularLocation>
        <location evidence="2">Cell inner membrane</location>
        <topology evidence="2">Multi-pass membrane protein</topology>
    </subcellularLocation>
    <subcellularLocation>
        <location evidence="1">Mitochondrion inner membrane</location>
        <topology evidence="1">Multi-pass membrane protein</topology>
        <orientation evidence="1">Matrix side</orientation>
    </subcellularLocation>
</comment>
<dbReference type="PANTHER" id="PTHR10160">
    <property type="entry name" value="NAD(P) TRANSHYDROGENASE"/>
    <property type="match status" value="1"/>
</dbReference>
<feature type="transmembrane region" description="Helical" evidence="25">
    <location>
        <begin position="831"/>
        <end position="849"/>
    </location>
</feature>
<keyword evidence="15" id="KW-0007">Acetylation</keyword>
<sequence>MSWPFAMRPALRPCRGGACPNAATLPQRLIAVISATQIRRFSPGSQWCEAPKKPTTPPNLITSVPYSALTVGIPFETFPNERRVALTPQNAALLLKKGFGRVLIERGAGAQAQFTDDAYEKAGATLVDKAAVWQDSDILLKVRAPLLNGSNNEVAALREGGTLISFLYPAQNKELVSALAARRVTSFAMDMIPRISRAQVFDALSSMANIAGYKAVLEASNHFGRFLPGQVTAAGKIPPGKVLVIGAGVAGLSAIGAARRLGAIVRGFDTRSAAREQVQSLGAEFIEVDIQEEGSGTGGYAKEMSKEFLEAEMKLFMEQCKEVDIVITTALIPGRPAPKLIKKEMVAAMKPGSVIVDLAAEAGGNCELTVPGQLCVHNGVTIIGYTDLPSRLPTQSSTLYSNNITKFLLSMAPEEKKFGVDPTDEVVRGSIVTENGEILPPAPRTAPPPAPVPKTTDLSKESATLALTPFQKVSREVAAVTGGMGLAVTLGKITGPLFMSNVFTAGLASLIGYRVVWGVAPALHSPLMSVTNAISGMVGVGGLFVMGGGFVPETFPQVLGALSVLLAFVNVSGGFIITKRMLDMFRRPTDPAEYPWLFAIPGLLFGGGFIAAATTGMAGLVQAGYLVSSLLCIASLSGLASQATARRGNILGILGVASGMLASLAAVGFSPEVLAQFVGVAGFGSIVGAIIGRRITPTGLPQTVAALHSVVGLAAVLTSIGSVLVDLGHISTLHLVTAYLGVVIGGITFTGSIVAFLKLAGRMSSRPTILPGRHVINASLLGGNAALMGTFVTMAPGAPMTAALCLGASTILSFLKGYTTTAAIGGADMPVVITVLNAYSGFALVAEGFMLDNPLLTTVGSLIGVSGSILSYIMCVAMNRSLTNVLFGGISSTTATDHKIEGQITKTSIDETVDSLANAESVIIVVGYGMAVAKAQYAISEITRMLRAKGVKVRFAIHPVAGRMPGQCNVLLAEASVPYDIVLEMDEINDDFGDTDVTLVIGANDTVNPIALEPGSPIAGMPVLNVWKSKEVIVMKRGMASGYADVPNPMFYMPKTRMLFGDAKTSCDAIQRGLDARK</sequence>
<dbReference type="VEuPathDB" id="FungiDB:AJ78_02517"/>
<evidence type="ECO:0000256" key="9">
    <source>
        <dbReference type="ARBA" id="ARBA00022741"/>
    </source>
</evidence>
<dbReference type="InterPro" id="IPR034300">
    <property type="entry name" value="PNTB-like"/>
</dbReference>
<feature type="transmembrane region" description="Helical" evidence="25">
    <location>
        <begin position="497"/>
        <end position="517"/>
    </location>
</feature>
<evidence type="ECO:0000256" key="7">
    <source>
        <dbReference type="ARBA" id="ARBA00022519"/>
    </source>
</evidence>
<keyword evidence="8 25" id="KW-0812">Transmembrane</keyword>
<keyword evidence="14 25" id="KW-1133">Transmembrane helix</keyword>
<keyword evidence="6" id="KW-1003">Cell membrane</keyword>
<dbReference type="FunFam" id="3.40.50.720:FF:000028">
    <property type="entry name" value="NAD(P) transhydrogenase subunit alpha"/>
    <property type="match status" value="1"/>
</dbReference>
<keyword evidence="9" id="KW-0547">Nucleotide-binding</keyword>
<feature type="transmembrane region" description="Helical" evidence="25">
    <location>
        <begin position="673"/>
        <end position="692"/>
    </location>
</feature>
<evidence type="ECO:0000256" key="21">
    <source>
        <dbReference type="ARBA" id="ARBA00061558"/>
    </source>
</evidence>
<keyword evidence="10" id="KW-0999">Mitochondrion inner membrane</keyword>
<evidence type="ECO:0000256" key="12">
    <source>
        <dbReference type="ARBA" id="ARBA00022946"/>
    </source>
</evidence>
<evidence type="ECO:0000256" key="17">
    <source>
        <dbReference type="ARBA" id="ARBA00023128"/>
    </source>
</evidence>
<dbReference type="NCBIfam" id="NF006942">
    <property type="entry name" value="PRK09424.1"/>
    <property type="match status" value="1"/>
</dbReference>
<feature type="transmembrane region" description="Helical" evidence="25">
    <location>
        <begin position="778"/>
        <end position="795"/>
    </location>
</feature>
<dbReference type="SUPFAM" id="SSF52467">
    <property type="entry name" value="DHS-like NAD/FAD-binding domain"/>
    <property type="match status" value="1"/>
</dbReference>
<keyword evidence="29" id="KW-1185">Reference proteome</keyword>
<dbReference type="SUPFAM" id="SSF52283">
    <property type="entry name" value="Formate/glycerate dehydrogenase catalytic domain-like"/>
    <property type="match status" value="1"/>
</dbReference>
<reference evidence="28 29" key="1">
    <citation type="submission" date="2015-07" db="EMBL/GenBank/DDBJ databases">
        <title>Emmonsia species relationships and genome sequence.</title>
        <authorList>
            <consortium name="The Broad Institute Genomics Platform"/>
            <person name="Cuomo C.A."/>
            <person name="Munoz J.F."/>
            <person name="Imamovic A."/>
            <person name="Priest M.E."/>
            <person name="Young S."/>
            <person name="Clay O.K."/>
            <person name="McEwen J.G."/>
        </authorList>
    </citation>
    <scope>NUCLEOTIDE SEQUENCE [LARGE SCALE GENOMIC DNA]</scope>
    <source>
        <strain evidence="28 29">UAMH 9510</strain>
    </source>
</reference>
<dbReference type="Pfam" id="PF01262">
    <property type="entry name" value="AlaDh_PNT_C"/>
    <property type="match status" value="1"/>
</dbReference>
<evidence type="ECO:0000313" key="28">
    <source>
        <dbReference type="EMBL" id="OJD17387.1"/>
    </source>
</evidence>
<dbReference type="SMART" id="SM01003">
    <property type="entry name" value="AlaDh_PNT_N"/>
    <property type="match status" value="1"/>
</dbReference>
<evidence type="ECO:0000256" key="18">
    <source>
        <dbReference type="ARBA" id="ARBA00023136"/>
    </source>
</evidence>
<dbReference type="InterPro" id="IPR008143">
    <property type="entry name" value="Ala_DH/PNT_CS2"/>
</dbReference>
<evidence type="ECO:0000256" key="2">
    <source>
        <dbReference type="ARBA" id="ARBA00004429"/>
    </source>
</evidence>
<dbReference type="GO" id="GO:0005743">
    <property type="term" value="C:mitochondrial inner membrane"/>
    <property type="evidence" value="ECO:0007669"/>
    <property type="project" value="UniProtKB-SubCell"/>
</dbReference>
<dbReference type="EC" id="7.1.1.1" evidence="5"/>
<keyword evidence="17" id="KW-0496">Mitochondrion</keyword>
<feature type="transmembrane region" description="Helical" evidence="25">
    <location>
        <begin position="557"/>
        <end position="577"/>
    </location>
</feature>
<evidence type="ECO:0000256" key="23">
    <source>
        <dbReference type="ARBA" id="ARBA00079255"/>
    </source>
</evidence>
<evidence type="ECO:0000256" key="4">
    <source>
        <dbReference type="ARBA" id="ARBA00011738"/>
    </source>
</evidence>
<feature type="transmembrane region" description="Helical" evidence="25">
    <location>
        <begin position="736"/>
        <end position="757"/>
    </location>
</feature>
<evidence type="ECO:0000259" key="27">
    <source>
        <dbReference type="SMART" id="SM01003"/>
    </source>
</evidence>
<dbReference type="SUPFAM" id="SSF51735">
    <property type="entry name" value="NAD(P)-binding Rossmann-fold domains"/>
    <property type="match status" value="1"/>
</dbReference>
<dbReference type="InterPro" id="IPR007886">
    <property type="entry name" value="AlaDH/PNT_N"/>
</dbReference>
<dbReference type="InterPro" id="IPR036291">
    <property type="entry name" value="NAD(P)-bd_dom_sf"/>
</dbReference>
<name>A0A1J9QAX3_9EURO</name>
<evidence type="ECO:0000256" key="25">
    <source>
        <dbReference type="SAM" id="Phobius"/>
    </source>
</evidence>
<comment type="caution">
    <text evidence="28">The sequence shown here is derived from an EMBL/GenBank/DDBJ whole genome shotgun (WGS) entry which is preliminary data.</text>
</comment>
<evidence type="ECO:0000256" key="1">
    <source>
        <dbReference type="ARBA" id="ARBA00004292"/>
    </source>
</evidence>
<evidence type="ECO:0000256" key="5">
    <source>
        <dbReference type="ARBA" id="ARBA00012943"/>
    </source>
</evidence>
<dbReference type="GO" id="GO:0016491">
    <property type="term" value="F:oxidoreductase activity"/>
    <property type="evidence" value="ECO:0007669"/>
    <property type="project" value="InterPro"/>
</dbReference>
<evidence type="ECO:0000256" key="16">
    <source>
        <dbReference type="ARBA" id="ARBA00023027"/>
    </source>
</evidence>
<dbReference type="AlphaFoldDB" id="A0A1J9QAX3"/>
<evidence type="ECO:0000256" key="11">
    <source>
        <dbReference type="ARBA" id="ARBA00022857"/>
    </source>
</evidence>
<gene>
    <name evidence="28" type="ORF">AJ78_02517</name>
</gene>
<protein>
    <recommendedName>
        <fullName evidence="22">NAD(P) transhydrogenase, mitochondrial</fullName>
        <ecNumber evidence="5">7.1.1.1</ecNumber>
    </recommendedName>
    <alternativeName>
        <fullName evidence="23">Nicotinamide nucleotide transhydrogenase</fullName>
    </alternativeName>
</protein>
<evidence type="ECO:0000313" key="29">
    <source>
        <dbReference type="Proteomes" id="UP000182235"/>
    </source>
</evidence>
<feature type="domain" description="Alanine dehydrogenase/pyridine nucleotide transhydrogenase N-terminal" evidence="27">
    <location>
        <begin position="72"/>
        <end position="211"/>
    </location>
</feature>
<dbReference type="GO" id="GO:0005886">
    <property type="term" value="C:plasma membrane"/>
    <property type="evidence" value="ECO:0007669"/>
    <property type="project" value="UniProtKB-SubCell"/>
</dbReference>
<evidence type="ECO:0000256" key="22">
    <source>
        <dbReference type="ARBA" id="ARBA00074145"/>
    </source>
</evidence>
<dbReference type="OrthoDB" id="37244at2759"/>
<proteinExistence type="inferred from homology"/>
<comment type="similarity">
    <text evidence="21">In the C-terminal section; belongs to the PNT beta subunit family.</text>
</comment>
<comment type="subunit">
    <text evidence="4">Homodimer.</text>
</comment>
<dbReference type="CDD" id="cd05304">
    <property type="entry name" value="Rubrum_tdh"/>
    <property type="match status" value="1"/>
</dbReference>
<dbReference type="Gene3D" id="3.40.50.1220">
    <property type="entry name" value="TPP-binding domain"/>
    <property type="match status" value="1"/>
</dbReference>
<dbReference type="GO" id="GO:0006740">
    <property type="term" value="P:NADPH regeneration"/>
    <property type="evidence" value="ECO:0007669"/>
    <property type="project" value="TreeGrafter"/>
</dbReference>
<comment type="similarity">
    <text evidence="3">In the N-terminal section; belongs to the AlaDH/PNT family.</text>
</comment>
<keyword evidence="13" id="KW-1278">Translocase</keyword>
<dbReference type="GO" id="GO:0050661">
    <property type="term" value="F:NADP binding"/>
    <property type="evidence" value="ECO:0007669"/>
    <property type="project" value="TreeGrafter"/>
</dbReference>
<dbReference type="InterPro" id="IPR008142">
    <property type="entry name" value="AlaDH/PNT_CS1"/>
</dbReference>
<keyword evidence="7" id="KW-0997">Cell inner membrane</keyword>
<feature type="transmembrane region" description="Helical" evidence="25">
    <location>
        <begin position="801"/>
        <end position="819"/>
    </location>
</feature>
<feature type="transmembrane region" description="Helical" evidence="25">
    <location>
        <begin position="623"/>
        <end position="641"/>
    </location>
</feature>
<feature type="transmembrane region" description="Helical" evidence="25">
    <location>
        <begin position="855"/>
        <end position="877"/>
    </location>
</feature>
<evidence type="ECO:0000256" key="24">
    <source>
        <dbReference type="SAM" id="MobiDB-lite"/>
    </source>
</evidence>
<dbReference type="SMART" id="SM01002">
    <property type="entry name" value="AlaDh_PNT_C"/>
    <property type="match status" value="1"/>
</dbReference>
<dbReference type="PROSITE" id="PS00837">
    <property type="entry name" value="ALADH_PNT_2"/>
    <property type="match status" value="1"/>
</dbReference>
<feature type="transmembrane region" description="Helical" evidence="25">
    <location>
        <begin position="597"/>
        <end position="617"/>
    </location>
</feature>
<feature type="region of interest" description="Disordered" evidence="24">
    <location>
        <begin position="437"/>
        <end position="456"/>
    </location>
</feature>
<feature type="compositionally biased region" description="Pro residues" evidence="24">
    <location>
        <begin position="440"/>
        <end position="452"/>
    </location>
</feature>